<evidence type="ECO:0008006" key="4">
    <source>
        <dbReference type="Google" id="ProtNLM"/>
    </source>
</evidence>
<keyword evidence="1" id="KW-0472">Membrane</keyword>
<evidence type="ECO:0000313" key="2">
    <source>
        <dbReference type="EMBL" id="MEE6309982.1"/>
    </source>
</evidence>
<feature type="transmembrane region" description="Helical" evidence="1">
    <location>
        <begin position="19"/>
        <end position="41"/>
    </location>
</feature>
<gene>
    <name evidence="2" type="ORF">V1634_24405</name>
</gene>
<reference evidence="2 3" key="1">
    <citation type="submission" date="2024-01" db="EMBL/GenBank/DDBJ databases">
        <title>Genome insights into Plantactinospora veratri sp. nov.</title>
        <authorList>
            <person name="Wang L."/>
        </authorList>
    </citation>
    <scope>NUCLEOTIDE SEQUENCE [LARGE SCALE GENOMIC DNA]</scope>
    <source>
        <strain evidence="2 3">NEAU-FHS4</strain>
    </source>
</reference>
<comment type="caution">
    <text evidence="2">The sequence shown here is derived from an EMBL/GenBank/DDBJ whole genome shotgun (WGS) entry which is preliminary data.</text>
</comment>
<evidence type="ECO:0000256" key="1">
    <source>
        <dbReference type="SAM" id="Phobius"/>
    </source>
</evidence>
<name>A0ABU7SJ36_9ACTN</name>
<protein>
    <recommendedName>
        <fullName evidence="4">DUF2975 domain-containing protein</fullName>
    </recommendedName>
</protein>
<keyword evidence="1" id="KW-1133">Transmembrane helix</keyword>
<dbReference type="RefSeq" id="WP_331210210.1">
    <property type="nucleotide sequence ID" value="NZ_JAZGQL010000020.1"/>
</dbReference>
<feature type="transmembrane region" description="Helical" evidence="1">
    <location>
        <begin position="53"/>
        <end position="76"/>
    </location>
</feature>
<dbReference type="Proteomes" id="UP001339911">
    <property type="component" value="Unassembled WGS sequence"/>
</dbReference>
<keyword evidence="1" id="KW-0812">Transmembrane</keyword>
<dbReference type="EMBL" id="JAZGQL010000020">
    <property type="protein sequence ID" value="MEE6309982.1"/>
    <property type="molecule type" value="Genomic_DNA"/>
</dbReference>
<keyword evidence="3" id="KW-1185">Reference proteome</keyword>
<sequence>MPDDPTVTRIDGRAARRRLLVIALSYLLAVLVSALVARAGLAAGRSGVDRIGLPWAVVGLAGMLGAGTIATAAWYARRGPGTGSPDPARLARAVLLARMGRFGMVLVAAVAAVLGIVLAPDGAERGFAILVSTGLAALLALFALLANDLTRLRRRAAPSD</sequence>
<accession>A0ABU7SJ36</accession>
<feature type="transmembrane region" description="Helical" evidence="1">
    <location>
        <begin position="126"/>
        <end position="146"/>
    </location>
</feature>
<proteinExistence type="predicted"/>
<feature type="transmembrane region" description="Helical" evidence="1">
    <location>
        <begin position="102"/>
        <end position="120"/>
    </location>
</feature>
<organism evidence="2 3">
    <name type="scientific">Plantactinospora veratri</name>
    <dbReference type="NCBI Taxonomy" id="1436122"/>
    <lineage>
        <taxon>Bacteria</taxon>
        <taxon>Bacillati</taxon>
        <taxon>Actinomycetota</taxon>
        <taxon>Actinomycetes</taxon>
        <taxon>Micromonosporales</taxon>
        <taxon>Micromonosporaceae</taxon>
        <taxon>Plantactinospora</taxon>
    </lineage>
</organism>
<evidence type="ECO:0000313" key="3">
    <source>
        <dbReference type="Proteomes" id="UP001339911"/>
    </source>
</evidence>